<protein>
    <submittedName>
        <fullName evidence="2">1,3-beta-glucan synthase component-domain-containing protein</fullName>
    </submittedName>
</protein>
<dbReference type="AlphaFoldDB" id="A0A9P5N714"/>
<sequence length="138" mass="15094">MQNVLAEFEEYAVPSLVSVWALESQGLPETSIAIIGILVGLATSKEQMFGTHSARGGISKAQKGLLLNEDIYAFGREGEIEHTAALVVHYQCSTDRDLGFGTILNFQTKIGLGRIWGEQLSSEQYVGYFVGAVVYFDE</sequence>
<keyword evidence="3" id="KW-1185">Reference proteome</keyword>
<gene>
    <name evidence="2" type="ORF">CPB84DRAFT_1818491</name>
</gene>
<dbReference type="GO" id="GO:0003843">
    <property type="term" value="F:1,3-beta-D-glucan synthase activity"/>
    <property type="evidence" value="ECO:0007669"/>
    <property type="project" value="InterPro"/>
</dbReference>
<dbReference type="EMBL" id="JADNYJ010000384">
    <property type="protein sequence ID" value="KAF8870015.1"/>
    <property type="molecule type" value="Genomic_DNA"/>
</dbReference>
<reference evidence="2" key="1">
    <citation type="submission" date="2020-11" db="EMBL/GenBank/DDBJ databases">
        <authorList>
            <consortium name="DOE Joint Genome Institute"/>
            <person name="Ahrendt S."/>
            <person name="Riley R."/>
            <person name="Andreopoulos W."/>
            <person name="LaButti K."/>
            <person name="Pangilinan J."/>
            <person name="Ruiz-duenas F.J."/>
            <person name="Barrasa J.M."/>
            <person name="Sanchez-Garcia M."/>
            <person name="Camarero S."/>
            <person name="Miyauchi S."/>
            <person name="Serrano A."/>
            <person name="Linde D."/>
            <person name="Babiker R."/>
            <person name="Drula E."/>
            <person name="Ayuso-Fernandez I."/>
            <person name="Pacheco R."/>
            <person name="Padilla G."/>
            <person name="Ferreira P."/>
            <person name="Barriuso J."/>
            <person name="Kellner H."/>
            <person name="Castanera R."/>
            <person name="Alfaro M."/>
            <person name="Ramirez L."/>
            <person name="Pisabarro A.G."/>
            <person name="Kuo A."/>
            <person name="Tritt A."/>
            <person name="Lipzen A."/>
            <person name="He G."/>
            <person name="Yan M."/>
            <person name="Ng V."/>
            <person name="Cullen D."/>
            <person name="Martin F."/>
            <person name="Rosso M.-N."/>
            <person name="Henrissat B."/>
            <person name="Hibbett D."/>
            <person name="Martinez A.T."/>
            <person name="Grigoriev I.V."/>
        </authorList>
    </citation>
    <scope>NUCLEOTIDE SEQUENCE</scope>
    <source>
        <strain evidence="2">AH 44721</strain>
    </source>
</reference>
<feature type="domain" description="Glycosyl transferase 48" evidence="1">
    <location>
        <begin position="53"/>
        <end position="125"/>
    </location>
</feature>
<evidence type="ECO:0000259" key="1">
    <source>
        <dbReference type="Pfam" id="PF02364"/>
    </source>
</evidence>
<dbReference type="Proteomes" id="UP000724874">
    <property type="component" value="Unassembled WGS sequence"/>
</dbReference>
<evidence type="ECO:0000313" key="3">
    <source>
        <dbReference type="Proteomes" id="UP000724874"/>
    </source>
</evidence>
<dbReference type="Pfam" id="PF02364">
    <property type="entry name" value="Glucan_synthase"/>
    <property type="match status" value="1"/>
</dbReference>
<accession>A0A9P5N714</accession>
<dbReference type="OrthoDB" id="1880850at2759"/>
<dbReference type="GO" id="GO:0000148">
    <property type="term" value="C:1,3-beta-D-glucan synthase complex"/>
    <property type="evidence" value="ECO:0007669"/>
    <property type="project" value="InterPro"/>
</dbReference>
<proteinExistence type="predicted"/>
<comment type="caution">
    <text evidence="2">The sequence shown here is derived from an EMBL/GenBank/DDBJ whole genome shotgun (WGS) entry which is preliminary data.</text>
</comment>
<dbReference type="GO" id="GO:0016020">
    <property type="term" value="C:membrane"/>
    <property type="evidence" value="ECO:0007669"/>
    <property type="project" value="InterPro"/>
</dbReference>
<organism evidence="2 3">
    <name type="scientific">Gymnopilus junonius</name>
    <name type="common">Spectacular rustgill mushroom</name>
    <name type="synonym">Gymnopilus spectabilis subsp. junonius</name>
    <dbReference type="NCBI Taxonomy" id="109634"/>
    <lineage>
        <taxon>Eukaryota</taxon>
        <taxon>Fungi</taxon>
        <taxon>Dikarya</taxon>
        <taxon>Basidiomycota</taxon>
        <taxon>Agaricomycotina</taxon>
        <taxon>Agaricomycetes</taxon>
        <taxon>Agaricomycetidae</taxon>
        <taxon>Agaricales</taxon>
        <taxon>Agaricineae</taxon>
        <taxon>Hymenogastraceae</taxon>
        <taxon>Gymnopilus</taxon>
    </lineage>
</organism>
<dbReference type="InterPro" id="IPR003440">
    <property type="entry name" value="Glyco_trans_48_dom"/>
</dbReference>
<evidence type="ECO:0000313" key="2">
    <source>
        <dbReference type="EMBL" id="KAF8870015.1"/>
    </source>
</evidence>
<dbReference type="GO" id="GO:0006075">
    <property type="term" value="P:(1-&gt;3)-beta-D-glucan biosynthetic process"/>
    <property type="evidence" value="ECO:0007669"/>
    <property type="project" value="InterPro"/>
</dbReference>
<name>A0A9P5N714_GYMJU</name>